<dbReference type="GeneID" id="77730791"/>
<evidence type="ECO:0000313" key="4">
    <source>
        <dbReference type="Proteomes" id="UP001164286"/>
    </source>
</evidence>
<organism evidence="3 4">
    <name type="scientific">Dioszegia hungarica</name>
    <dbReference type="NCBI Taxonomy" id="4972"/>
    <lineage>
        <taxon>Eukaryota</taxon>
        <taxon>Fungi</taxon>
        <taxon>Dikarya</taxon>
        <taxon>Basidiomycota</taxon>
        <taxon>Agaricomycotina</taxon>
        <taxon>Tremellomycetes</taxon>
        <taxon>Tremellales</taxon>
        <taxon>Bulleribasidiaceae</taxon>
        <taxon>Dioszegia</taxon>
    </lineage>
</organism>
<accession>A0AA38H2P4</accession>
<gene>
    <name evidence="3" type="ORF">MKK02DRAFT_41495</name>
</gene>
<reference evidence="3" key="1">
    <citation type="journal article" date="2022" name="G3 (Bethesda)">
        <title>High quality genome of the basidiomycete yeast Dioszegia hungarica PDD-24b-2 isolated from cloud water.</title>
        <authorList>
            <person name="Jarrige D."/>
            <person name="Haridas S."/>
            <person name="Bleykasten-Grosshans C."/>
            <person name="Joly M."/>
            <person name="Nadalig T."/>
            <person name="Sancelme M."/>
            <person name="Vuilleumier S."/>
            <person name="Grigoriev I.V."/>
            <person name="Amato P."/>
            <person name="Bringel F."/>
        </authorList>
    </citation>
    <scope>NUCLEOTIDE SEQUENCE</scope>
    <source>
        <strain evidence="3">PDD-24b-2</strain>
    </source>
</reference>
<evidence type="ECO:0000256" key="2">
    <source>
        <dbReference type="SAM" id="SignalP"/>
    </source>
</evidence>
<name>A0AA38H2P4_9TREE</name>
<feature type="chain" id="PRO_5041244918" evidence="2">
    <location>
        <begin position="24"/>
        <end position="343"/>
    </location>
</feature>
<feature type="compositionally biased region" description="Gly residues" evidence="1">
    <location>
        <begin position="252"/>
        <end position="294"/>
    </location>
</feature>
<evidence type="ECO:0000313" key="3">
    <source>
        <dbReference type="EMBL" id="KAI9631864.1"/>
    </source>
</evidence>
<comment type="caution">
    <text evidence="3">The sequence shown here is derived from an EMBL/GenBank/DDBJ whole genome shotgun (WGS) entry which is preliminary data.</text>
</comment>
<dbReference type="Proteomes" id="UP001164286">
    <property type="component" value="Unassembled WGS sequence"/>
</dbReference>
<keyword evidence="2" id="KW-0732">Signal</keyword>
<proteinExistence type="predicted"/>
<dbReference type="EMBL" id="JAKWFO010000016">
    <property type="protein sequence ID" value="KAI9631864.1"/>
    <property type="molecule type" value="Genomic_DNA"/>
</dbReference>
<feature type="signal peptide" evidence="2">
    <location>
        <begin position="1"/>
        <end position="23"/>
    </location>
</feature>
<feature type="region of interest" description="Disordered" evidence="1">
    <location>
        <begin position="235"/>
        <end position="319"/>
    </location>
</feature>
<keyword evidence="4" id="KW-1185">Reference proteome</keyword>
<sequence>MFAFCRLIAWTLSAVALIPSADGRFLLKRNPNGDSRQPVPSCHTNVECIQQGLPVLEPNPKARAAIPRREVWDLTQTCGAGRFVGFPDGKYRITIAGAQGGGPSNSGAVAGLGAVVDTNITVSTGNVGILFSYYIGCAGRLESRWGSVGGGGGGGGSFFWVTPPGKYPQDGADISSVLLVAGGGGGAGYFMGNGTPGGTNPTAVQTADGGTGGGALGGGGGAGYQTKGTDSNAPGAVLGGWGGSQSPSYGGTFKGGNSGAGGNPSGQTGGDGGGGGASVAGGGGGGGFHGGNGGLQKDAGRLGEGGRGGSSYANPQTDPQWRITAISAVATQVGSGSIRVERY</sequence>
<evidence type="ECO:0000256" key="1">
    <source>
        <dbReference type="SAM" id="MobiDB-lite"/>
    </source>
</evidence>
<protein>
    <submittedName>
        <fullName evidence="3">Uncharacterized protein</fullName>
    </submittedName>
</protein>
<dbReference type="RefSeq" id="XP_052941641.1">
    <property type="nucleotide sequence ID" value="XM_053091586.1"/>
</dbReference>
<dbReference type="AlphaFoldDB" id="A0AA38H2P4"/>